<dbReference type="CDD" id="cd18186">
    <property type="entry name" value="BTB_POZ_ZBTB_KLHL-like"/>
    <property type="match status" value="1"/>
</dbReference>
<accession>A0A914XR04</accession>
<dbReference type="WBParaSite" id="PSAMB.scaffold9851size4573.g32798.t1">
    <property type="protein sequence ID" value="PSAMB.scaffold9851size4573.g32798.t1"/>
    <property type="gene ID" value="PSAMB.scaffold9851size4573.g32798"/>
</dbReference>
<feature type="domain" description="MATH" evidence="3">
    <location>
        <begin position="82"/>
        <end position="210"/>
    </location>
</feature>
<dbReference type="PANTHER" id="PTHR47022:SF1">
    <property type="entry name" value="BTB AND MATH DOMAIN-CONTAINING PROTEIN 36-RELATED"/>
    <property type="match status" value="1"/>
</dbReference>
<dbReference type="Gene3D" id="2.60.210.10">
    <property type="entry name" value="Apoptosis, Tumor Necrosis Factor Receptor Associated Protein 2, Chain A"/>
    <property type="match status" value="1"/>
</dbReference>
<dbReference type="PROSITE" id="PS50144">
    <property type="entry name" value="MATH"/>
    <property type="match status" value="1"/>
</dbReference>
<dbReference type="InterPro" id="IPR008974">
    <property type="entry name" value="TRAF-like"/>
</dbReference>
<evidence type="ECO:0000259" key="2">
    <source>
        <dbReference type="PROSITE" id="PS50097"/>
    </source>
</evidence>
<feature type="domain" description="BTB" evidence="2">
    <location>
        <begin position="234"/>
        <end position="301"/>
    </location>
</feature>
<dbReference type="SMART" id="SM00225">
    <property type="entry name" value="BTB"/>
    <property type="match status" value="1"/>
</dbReference>
<feature type="compositionally biased region" description="Polar residues" evidence="1">
    <location>
        <begin position="1"/>
        <end position="11"/>
    </location>
</feature>
<dbReference type="InterPro" id="IPR000210">
    <property type="entry name" value="BTB/POZ_dom"/>
</dbReference>
<dbReference type="Pfam" id="PF00651">
    <property type="entry name" value="BTB"/>
    <property type="match status" value="1"/>
</dbReference>
<dbReference type="SUPFAM" id="SSF49599">
    <property type="entry name" value="TRAF domain-like"/>
    <property type="match status" value="1"/>
</dbReference>
<dbReference type="InterPro" id="IPR011333">
    <property type="entry name" value="SKP1/BTB/POZ_sf"/>
</dbReference>
<evidence type="ECO:0000259" key="3">
    <source>
        <dbReference type="PROSITE" id="PS50144"/>
    </source>
</evidence>
<keyword evidence="4" id="KW-1185">Reference proteome</keyword>
<organism evidence="4 5">
    <name type="scientific">Plectus sambesii</name>
    <dbReference type="NCBI Taxonomy" id="2011161"/>
    <lineage>
        <taxon>Eukaryota</taxon>
        <taxon>Metazoa</taxon>
        <taxon>Ecdysozoa</taxon>
        <taxon>Nematoda</taxon>
        <taxon>Chromadorea</taxon>
        <taxon>Plectida</taxon>
        <taxon>Plectina</taxon>
        <taxon>Plectoidea</taxon>
        <taxon>Plectidae</taxon>
        <taxon>Plectus</taxon>
    </lineage>
</organism>
<dbReference type="InterPro" id="IPR002083">
    <property type="entry name" value="MATH/TRAF_dom"/>
</dbReference>
<dbReference type="SMART" id="SM00061">
    <property type="entry name" value="MATH"/>
    <property type="match status" value="1"/>
</dbReference>
<dbReference type="PANTHER" id="PTHR47022">
    <property type="entry name" value="BTB AND MATH DOMAIN-CONTAINING PROTEIN 36-RELATED"/>
    <property type="match status" value="1"/>
</dbReference>
<dbReference type="Gene3D" id="3.30.710.10">
    <property type="entry name" value="Potassium Channel Kv1.1, Chain A"/>
    <property type="match status" value="1"/>
</dbReference>
<evidence type="ECO:0000256" key="1">
    <source>
        <dbReference type="SAM" id="MobiDB-lite"/>
    </source>
</evidence>
<name>A0A914XR04_9BILA</name>
<evidence type="ECO:0000313" key="4">
    <source>
        <dbReference type="Proteomes" id="UP000887566"/>
    </source>
</evidence>
<dbReference type="AlphaFoldDB" id="A0A914XR04"/>
<feature type="region of interest" description="Disordered" evidence="1">
    <location>
        <begin position="1"/>
        <end position="21"/>
    </location>
</feature>
<sequence>MSDSENGTGQPQDGALAGAVGGAETADALSASSSSSLETRKSVVAGGFGACGGDLACGSEFVRPGGDFVTSSPPIPGEPKTEGSIKLNISNLSALRHKVTTSFHTIASLPWRLAAKTECSKRTNNIKFFSVYIDCNPESESTLWSCEALVEFRLIGQKSAESAPFSRQFTNKFNYNSNNWGFPSFMEWSDILNPEKGFIKGDRVIVEARITVQKTRGVRSNPSFDFTIPQQHISDGVLVVDGVRLHVSKAYLSLYSPVFHALFFAGFRERVMDEIPVEDVILEEFMELLHVIYPSHKAITAENVEFLLELGDKFEMQFVIDECEKFLKRSEEIPIVTKLVWADQYCLA</sequence>
<reference evidence="5" key="1">
    <citation type="submission" date="2022-11" db="UniProtKB">
        <authorList>
            <consortium name="WormBaseParasite"/>
        </authorList>
    </citation>
    <scope>IDENTIFICATION</scope>
</reference>
<dbReference type="SUPFAM" id="SSF54695">
    <property type="entry name" value="POZ domain"/>
    <property type="match status" value="1"/>
</dbReference>
<dbReference type="Pfam" id="PF00917">
    <property type="entry name" value="MATH"/>
    <property type="match status" value="1"/>
</dbReference>
<evidence type="ECO:0000313" key="5">
    <source>
        <dbReference type="WBParaSite" id="PSAMB.scaffold9851size4573.g32798.t1"/>
    </source>
</evidence>
<proteinExistence type="predicted"/>
<protein>
    <submittedName>
        <fullName evidence="5">BTB domain-containing protein</fullName>
    </submittedName>
</protein>
<dbReference type="PROSITE" id="PS50097">
    <property type="entry name" value="BTB"/>
    <property type="match status" value="1"/>
</dbReference>
<dbReference type="Proteomes" id="UP000887566">
    <property type="component" value="Unplaced"/>
</dbReference>